<dbReference type="Gene3D" id="1.25.40.10">
    <property type="entry name" value="Tetratricopeptide repeat domain"/>
    <property type="match status" value="1"/>
</dbReference>
<reference evidence="1 2" key="1">
    <citation type="submission" date="2017-06" db="EMBL/GenBank/DDBJ databases">
        <title>Genome sequencing of cyanobaciteial culture collection at National Institute for Environmental Studies (NIES).</title>
        <authorList>
            <person name="Hirose Y."/>
            <person name="Shimura Y."/>
            <person name="Fujisawa T."/>
            <person name="Nakamura Y."/>
            <person name="Kawachi M."/>
        </authorList>
    </citation>
    <scope>NUCLEOTIDE SEQUENCE [LARGE SCALE GENOMIC DNA]</scope>
    <source>
        <strain evidence="1 2">NIES-21</strain>
    </source>
</reference>
<sequence length="166" mass="18521">MPKRIAPHQKPRQLLAAFTSRSFILLVSIMVFAESGMATARHYAVKIAQQPPTEAQDATRTAAERIFQEADKLVRQGTAESRKQAIEKFKTALQLWQKVGDFKQQAITLNAMGFVYSTLGNKQQALVLYNQSLPLFRQVGYKEGEATTFNNIGGVYDALGDQGERI</sequence>
<dbReference type="PANTHER" id="PTHR10098:SF108">
    <property type="entry name" value="TETRATRICOPEPTIDE REPEAT PROTEIN 28"/>
    <property type="match status" value="1"/>
</dbReference>
<evidence type="ECO:0000313" key="2">
    <source>
        <dbReference type="Proteomes" id="UP000218287"/>
    </source>
</evidence>
<dbReference type="AlphaFoldDB" id="A0A1Z4GGR8"/>
<name>A0A1Z4GGR8_9CYAN</name>
<protein>
    <submittedName>
        <fullName evidence="1">TPR repeat protein</fullName>
    </submittedName>
</protein>
<dbReference type="SUPFAM" id="SSF48452">
    <property type="entry name" value="TPR-like"/>
    <property type="match status" value="1"/>
</dbReference>
<dbReference type="OrthoDB" id="499447at2"/>
<dbReference type="EMBL" id="AP018174">
    <property type="protein sequence ID" value="BAY16700.1"/>
    <property type="molecule type" value="Genomic_DNA"/>
</dbReference>
<proteinExistence type="predicted"/>
<gene>
    <name evidence="1" type="ORF">NIES21_25310</name>
</gene>
<keyword evidence="2" id="KW-1185">Reference proteome</keyword>
<evidence type="ECO:0000313" key="1">
    <source>
        <dbReference type="EMBL" id="BAY16700.1"/>
    </source>
</evidence>
<accession>A0A1Z4GGR8</accession>
<dbReference type="PANTHER" id="PTHR10098">
    <property type="entry name" value="RAPSYN-RELATED"/>
    <property type="match status" value="1"/>
</dbReference>
<dbReference type="Proteomes" id="UP000218287">
    <property type="component" value="Chromosome"/>
</dbReference>
<dbReference type="Pfam" id="PF13424">
    <property type="entry name" value="TPR_12"/>
    <property type="match status" value="1"/>
</dbReference>
<dbReference type="InterPro" id="IPR011990">
    <property type="entry name" value="TPR-like_helical_dom_sf"/>
</dbReference>
<organism evidence="1 2">
    <name type="scientific">Anabaenopsis circularis NIES-21</name>
    <dbReference type="NCBI Taxonomy" id="1085406"/>
    <lineage>
        <taxon>Bacteria</taxon>
        <taxon>Bacillati</taxon>
        <taxon>Cyanobacteriota</taxon>
        <taxon>Cyanophyceae</taxon>
        <taxon>Nostocales</taxon>
        <taxon>Nodulariaceae</taxon>
        <taxon>Anabaenopsis</taxon>
    </lineage>
</organism>